<dbReference type="SUPFAM" id="SSF55874">
    <property type="entry name" value="ATPase domain of HSP90 chaperone/DNA topoisomerase II/histidine kinase"/>
    <property type="match status" value="1"/>
</dbReference>
<feature type="domain" description="HAMP" evidence="13">
    <location>
        <begin position="181"/>
        <end position="234"/>
    </location>
</feature>
<feature type="transmembrane region" description="Helical" evidence="11">
    <location>
        <begin position="6"/>
        <end position="28"/>
    </location>
</feature>
<dbReference type="InterPro" id="IPR036097">
    <property type="entry name" value="HisK_dim/P_sf"/>
</dbReference>
<dbReference type="Gene3D" id="1.10.287.130">
    <property type="match status" value="1"/>
</dbReference>
<dbReference type="PANTHER" id="PTHR45436:SF15">
    <property type="entry name" value="SENSOR HISTIDINE KINASE CUSS"/>
    <property type="match status" value="1"/>
</dbReference>
<dbReference type="PROSITE" id="PS51257">
    <property type="entry name" value="PROKAR_LIPOPROTEIN"/>
    <property type="match status" value="1"/>
</dbReference>
<accession>A0A4V1ZD04</accession>
<keyword evidence="8 11" id="KW-1133">Transmembrane helix</keyword>
<evidence type="ECO:0000313" key="15">
    <source>
        <dbReference type="Proteomes" id="UP000293162"/>
    </source>
</evidence>
<dbReference type="Gene3D" id="3.30.565.10">
    <property type="entry name" value="Histidine kinase-like ATPase, C-terminal domain"/>
    <property type="match status" value="1"/>
</dbReference>
<dbReference type="EMBL" id="SEWF01000025">
    <property type="protein sequence ID" value="RYU94470.1"/>
    <property type="molecule type" value="Genomic_DNA"/>
</dbReference>
<reference evidence="14 15" key="1">
    <citation type="submission" date="2019-02" db="EMBL/GenBank/DDBJ databases">
        <title>Bacterial novel species Emticicia sp. 17J42-9 isolated from soil.</title>
        <authorList>
            <person name="Jung H.-Y."/>
        </authorList>
    </citation>
    <scope>NUCLEOTIDE SEQUENCE [LARGE SCALE GENOMIC DNA]</scope>
    <source>
        <strain evidence="14 15">17J42-9</strain>
    </source>
</reference>
<dbReference type="InterPro" id="IPR005467">
    <property type="entry name" value="His_kinase_dom"/>
</dbReference>
<name>A0A4V1ZD04_9BACT</name>
<organism evidence="14 15">
    <name type="scientific">Emticicia agri</name>
    <dbReference type="NCBI Taxonomy" id="2492393"/>
    <lineage>
        <taxon>Bacteria</taxon>
        <taxon>Pseudomonadati</taxon>
        <taxon>Bacteroidota</taxon>
        <taxon>Cytophagia</taxon>
        <taxon>Cytophagales</taxon>
        <taxon>Leadbetterellaceae</taxon>
        <taxon>Emticicia</taxon>
    </lineage>
</organism>
<dbReference type="Proteomes" id="UP000293162">
    <property type="component" value="Unassembled WGS sequence"/>
</dbReference>
<dbReference type="RefSeq" id="WP_130022404.1">
    <property type="nucleotide sequence ID" value="NZ_SEWF01000025.1"/>
</dbReference>
<evidence type="ECO:0000256" key="6">
    <source>
        <dbReference type="ARBA" id="ARBA00022692"/>
    </source>
</evidence>
<feature type="domain" description="Histidine kinase" evidence="12">
    <location>
        <begin position="242"/>
        <end position="458"/>
    </location>
</feature>
<dbReference type="SMART" id="SM00388">
    <property type="entry name" value="HisKA"/>
    <property type="match status" value="1"/>
</dbReference>
<comment type="catalytic activity">
    <reaction evidence="1">
        <text>ATP + protein L-histidine = ADP + protein N-phospho-L-histidine.</text>
        <dbReference type="EC" id="2.7.13.3"/>
    </reaction>
</comment>
<comment type="subcellular location">
    <subcellularLocation>
        <location evidence="2">Membrane</location>
        <topology evidence="2">Multi-pass membrane protein</topology>
    </subcellularLocation>
</comment>
<dbReference type="CDD" id="cd00082">
    <property type="entry name" value="HisKA"/>
    <property type="match status" value="1"/>
</dbReference>
<evidence type="ECO:0000259" key="13">
    <source>
        <dbReference type="PROSITE" id="PS50885"/>
    </source>
</evidence>
<protein>
    <recommendedName>
        <fullName evidence="3">histidine kinase</fullName>
        <ecNumber evidence="3">2.7.13.3</ecNumber>
    </recommendedName>
</protein>
<evidence type="ECO:0000256" key="9">
    <source>
        <dbReference type="ARBA" id="ARBA00023012"/>
    </source>
</evidence>
<dbReference type="InterPro" id="IPR036890">
    <property type="entry name" value="HATPase_C_sf"/>
</dbReference>
<evidence type="ECO:0000256" key="5">
    <source>
        <dbReference type="ARBA" id="ARBA00022679"/>
    </source>
</evidence>
<dbReference type="InterPro" id="IPR003594">
    <property type="entry name" value="HATPase_dom"/>
</dbReference>
<evidence type="ECO:0000259" key="12">
    <source>
        <dbReference type="PROSITE" id="PS50109"/>
    </source>
</evidence>
<keyword evidence="6 11" id="KW-0812">Transmembrane</keyword>
<keyword evidence="15" id="KW-1185">Reference proteome</keyword>
<comment type="caution">
    <text evidence="14">The sequence shown here is derived from an EMBL/GenBank/DDBJ whole genome shotgun (WGS) entry which is preliminary data.</text>
</comment>
<evidence type="ECO:0000256" key="7">
    <source>
        <dbReference type="ARBA" id="ARBA00022777"/>
    </source>
</evidence>
<dbReference type="AlphaFoldDB" id="A0A4V1ZD04"/>
<keyword evidence="4" id="KW-0597">Phosphoprotein</keyword>
<dbReference type="PROSITE" id="PS50109">
    <property type="entry name" value="HIS_KIN"/>
    <property type="match status" value="1"/>
</dbReference>
<evidence type="ECO:0000256" key="8">
    <source>
        <dbReference type="ARBA" id="ARBA00022989"/>
    </source>
</evidence>
<dbReference type="InterPro" id="IPR050428">
    <property type="entry name" value="TCS_sensor_his_kinase"/>
</dbReference>
<dbReference type="Pfam" id="PF00512">
    <property type="entry name" value="HisKA"/>
    <property type="match status" value="1"/>
</dbReference>
<dbReference type="InterPro" id="IPR003660">
    <property type="entry name" value="HAMP_dom"/>
</dbReference>
<evidence type="ECO:0000256" key="3">
    <source>
        <dbReference type="ARBA" id="ARBA00012438"/>
    </source>
</evidence>
<dbReference type="SMART" id="SM00387">
    <property type="entry name" value="HATPase_c"/>
    <property type="match status" value="1"/>
</dbReference>
<dbReference type="PRINTS" id="PR00344">
    <property type="entry name" value="BCTRLSENSOR"/>
</dbReference>
<keyword evidence="5" id="KW-0808">Transferase</keyword>
<dbReference type="InterPro" id="IPR003661">
    <property type="entry name" value="HisK_dim/P_dom"/>
</dbReference>
<sequence length="458" mass="52356">MQIRTKIAIQFTIIIACILIIFSLAVYYTSENFRKKEFYNRLHDRGLLTAQLLKELKITEKDKRKLRDANKSILGKLNVEKVLMFNDKDELVYASYEADSIYYNPSFLKRVRQQEYVETSDWDNQATGALYTDENNKSYVVIAQATDIYGKEKLQNIRDTLITSFVIGITLTIILGIIFAGQSLKPIAEINEEITNITAYNLKQKLNVGNNKDEIAQLANNFNRMLERLETSFELQKSFVSNASHELRTPLAALKSEIQIALENERTTDEYKNVLKSLLTDTQRLIQLTNGLLQLAKSENRENSMALKPTRIDEILFKAQEEIMSLNADYKITVDFDEIPDDDEWVTVNGNEALLLTVFTNLLDNACKYSMDHEAEVKIRFNEKQCIVAVKDNGIGIPESELSKIFEPFYRTHNASGYRGHGIGLSVCRRIIDIHQGKIEVQSQIGKGSVFEVTVPHL</sequence>
<evidence type="ECO:0000256" key="11">
    <source>
        <dbReference type="SAM" id="Phobius"/>
    </source>
</evidence>
<evidence type="ECO:0000256" key="4">
    <source>
        <dbReference type="ARBA" id="ARBA00022553"/>
    </source>
</evidence>
<dbReference type="SUPFAM" id="SSF47384">
    <property type="entry name" value="Homodimeric domain of signal transducing histidine kinase"/>
    <property type="match status" value="1"/>
</dbReference>
<evidence type="ECO:0000256" key="2">
    <source>
        <dbReference type="ARBA" id="ARBA00004141"/>
    </source>
</evidence>
<dbReference type="Pfam" id="PF02518">
    <property type="entry name" value="HATPase_c"/>
    <property type="match status" value="1"/>
</dbReference>
<dbReference type="GO" id="GO:0005886">
    <property type="term" value="C:plasma membrane"/>
    <property type="evidence" value="ECO:0007669"/>
    <property type="project" value="TreeGrafter"/>
</dbReference>
<dbReference type="CDD" id="cd06225">
    <property type="entry name" value="HAMP"/>
    <property type="match status" value="1"/>
</dbReference>
<dbReference type="InterPro" id="IPR004358">
    <property type="entry name" value="Sig_transdc_His_kin-like_C"/>
</dbReference>
<dbReference type="FunFam" id="1.10.287.130:FF:000001">
    <property type="entry name" value="Two-component sensor histidine kinase"/>
    <property type="match status" value="1"/>
</dbReference>
<evidence type="ECO:0000256" key="10">
    <source>
        <dbReference type="ARBA" id="ARBA00023136"/>
    </source>
</evidence>
<dbReference type="Pfam" id="PF00672">
    <property type="entry name" value="HAMP"/>
    <property type="match status" value="1"/>
</dbReference>
<proteinExistence type="predicted"/>
<dbReference type="FunFam" id="3.30.565.10:FF:000006">
    <property type="entry name" value="Sensor histidine kinase WalK"/>
    <property type="match status" value="1"/>
</dbReference>
<keyword evidence="7 14" id="KW-0418">Kinase</keyword>
<dbReference type="Gene3D" id="6.10.340.10">
    <property type="match status" value="1"/>
</dbReference>
<dbReference type="SUPFAM" id="SSF158472">
    <property type="entry name" value="HAMP domain-like"/>
    <property type="match status" value="1"/>
</dbReference>
<dbReference type="OrthoDB" id="594725at2"/>
<dbReference type="PROSITE" id="PS50885">
    <property type="entry name" value="HAMP"/>
    <property type="match status" value="1"/>
</dbReference>
<keyword evidence="9" id="KW-0902">Two-component regulatory system</keyword>
<dbReference type="GO" id="GO:0000155">
    <property type="term" value="F:phosphorelay sensor kinase activity"/>
    <property type="evidence" value="ECO:0007669"/>
    <property type="project" value="InterPro"/>
</dbReference>
<evidence type="ECO:0000313" key="14">
    <source>
        <dbReference type="EMBL" id="RYU94470.1"/>
    </source>
</evidence>
<dbReference type="SMART" id="SM00304">
    <property type="entry name" value="HAMP"/>
    <property type="match status" value="1"/>
</dbReference>
<dbReference type="PANTHER" id="PTHR45436">
    <property type="entry name" value="SENSOR HISTIDINE KINASE YKOH"/>
    <property type="match status" value="1"/>
</dbReference>
<gene>
    <name evidence="14" type="ORF">EWM59_16860</name>
</gene>
<dbReference type="CDD" id="cd00075">
    <property type="entry name" value="HATPase"/>
    <property type="match status" value="1"/>
</dbReference>
<keyword evidence="10 11" id="KW-0472">Membrane</keyword>
<evidence type="ECO:0000256" key="1">
    <source>
        <dbReference type="ARBA" id="ARBA00000085"/>
    </source>
</evidence>
<feature type="transmembrane region" description="Helical" evidence="11">
    <location>
        <begin position="161"/>
        <end position="181"/>
    </location>
</feature>
<dbReference type="EC" id="2.7.13.3" evidence="3"/>